<evidence type="ECO:0000313" key="1">
    <source>
        <dbReference type="EMBL" id="CAL1413547.1"/>
    </source>
</evidence>
<organism evidence="1 2">
    <name type="scientific">Linum trigynum</name>
    <dbReference type="NCBI Taxonomy" id="586398"/>
    <lineage>
        <taxon>Eukaryota</taxon>
        <taxon>Viridiplantae</taxon>
        <taxon>Streptophyta</taxon>
        <taxon>Embryophyta</taxon>
        <taxon>Tracheophyta</taxon>
        <taxon>Spermatophyta</taxon>
        <taxon>Magnoliopsida</taxon>
        <taxon>eudicotyledons</taxon>
        <taxon>Gunneridae</taxon>
        <taxon>Pentapetalae</taxon>
        <taxon>rosids</taxon>
        <taxon>fabids</taxon>
        <taxon>Malpighiales</taxon>
        <taxon>Linaceae</taxon>
        <taxon>Linum</taxon>
    </lineage>
</organism>
<dbReference type="EMBL" id="OZ034822">
    <property type="protein sequence ID" value="CAL1413547.1"/>
    <property type="molecule type" value="Genomic_DNA"/>
</dbReference>
<proteinExistence type="predicted"/>
<sequence>MAKKSTRGELLFKRNYDPDYDSDEGLLQYSYSYRAAAAKTTGDSDLCFRKLAKTDILISPAEAKRKYTNDDDPDYVSDEELLKYTYHYRAAAAKTTGDVDLSFGQSKIRAALLTNRWSTDRKPINEEK</sequence>
<accession>A0AAV2GT56</accession>
<dbReference type="Proteomes" id="UP001497516">
    <property type="component" value="Chromosome 9"/>
</dbReference>
<protein>
    <submittedName>
        <fullName evidence="1">Uncharacterized protein</fullName>
    </submittedName>
</protein>
<evidence type="ECO:0000313" key="2">
    <source>
        <dbReference type="Proteomes" id="UP001497516"/>
    </source>
</evidence>
<reference evidence="1 2" key="1">
    <citation type="submission" date="2024-04" db="EMBL/GenBank/DDBJ databases">
        <authorList>
            <person name="Fracassetti M."/>
        </authorList>
    </citation>
    <scope>NUCLEOTIDE SEQUENCE [LARGE SCALE GENOMIC DNA]</scope>
</reference>
<name>A0AAV2GT56_9ROSI</name>
<gene>
    <name evidence="1" type="ORF">LTRI10_LOCUS52771</name>
</gene>
<dbReference type="AlphaFoldDB" id="A0AAV2GT56"/>
<keyword evidence="2" id="KW-1185">Reference proteome</keyword>